<proteinExistence type="predicted"/>
<dbReference type="RefSeq" id="WP_377339016.1">
    <property type="nucleotide sequence ID" value="NZ_JBHLUE010000011.1"/>
</dbReference>
<gene>
    <name evidence="2" type="ORF">ACFFHU_14340</name>
</gene>
<evidence type="ECO:0000259" key="1">
    <source>
        <dbReference type="Pfam" id="PF02129"/>
    </source>
</evidence>
<dbReference type="Proteomes" id="UP001589894">
    <property type="component" value="Unassembled WGS sequence"/>
</dbReference>
<keyword evidence="2" id="KW-0378">Hydrolase</keyword>
<feature type="domain" description="Xaa-Pro dipeptidyl-peptidase-like" evidence="1">
    <location>
        <begin position="149"/>
        <end position="400"/>
    </location>
</feature>
<protein>
    <submittedName>
        <fullName evidence="2">Alpha/beta hydrolase family protein</fullName>
        <ecNumber evidence="2">3.4.-.-</ecNumber>
    </submittedName>
</protein>
<dbReference type="GO" id="GO:0016787">
    <property type="term" value="F:hydrolase activity"/>
    <property type="evidence" value="ECO:0007669"/>
    <property type="project" value="UniProtKB-KW"/>
</dbReference>
<dbReference type="EMBL" id="JBHLUE010000011">
    <property type="protein sequence ID" value="MFC0565310.1"/>
    <property type="molecule type" value="Genomic_DNA"/>
</dbReference>
<dbReference type="Gene3D" id="3.40.50.1820">
    <property type="entry name" value="alpha/beta hydrolase"/>
    <property type="match status" value="2"/>
</dbReference>
<evidence type="ECO:0000313" key="3">
    <source>
        <dbReference type="Proteomes" id="UP001589894"/>
    </source>
</evidence>
<accession>A0ABV6NX16</accession>
<evidence type="ECO:0000313" key="2">
    <source>
        <dbReference type="EMBL" id="MFC0565310.1"/>
    </source>
</evidence>
<dbReference type="InterPro" id="IPR029058">
    <property type="entry name" value="AB_hydrolase_fold"/>
</dbReference>
<organism evidence="2 3">
    <name type="scientific">Plantactinospora siamensis</name>
    <dbReference type="NCBI Taxonomy" id="555372"/>
    <lineage>
        <taxon>Bacteria</taxon>
        <taxon>Bacillati</taxon>
        <taxon>Actinomycetota</taxon>
        <taxon>Actinomycetes</taxon>
        <taxon>Micromonosporales</taxon>
        <taxon>Micromonosporaceae</taxon>
        <taxon>Plantactinospora</taxon>
    </lineage>
</organism>
<dbReference type="InterPro" id="IPR053145">
    <property type="entry name" value="AB_hydrolase_Est10"/>
</dbReference>
<comment type="caution">
    <text evidence="2">The sequence shown here is derived from an EMBL/GenBank/DDBJ whole genome shotgun (WGS) entry which is preliminary data.</text>
</comment>
<dbReference type="SUPFAM" id="SSF53474">
    <property type="entry name" value="alpha/beta-Hydrolases"/>
    <property type="match status" value="1"/>
</dbReference>
<dbReference type="PANTHER" id="PTHR43265">
    <property type="entry name" value="ESTERASE ESTD"/>
    <property type="match status" value="1"/>
</dbReference>
<reference evidence="2 3" key="1">
    <citation type="submission" date="2024-09" db="EMBL/GenBank/DDBJ databases">
        <authorList>
            <person name="Sun Q."/>
            <person name="Mori K."/>
        </authorList>
    </citation>
    <scope>NUCLEOTIDE SEQUENCE [LARGE SCALE GENOMIC DNA]</scope>
    <source>
        <strain evidence="2 3">TBRC 2205</strain>
    </source>
</reference>
<sequence length="473" mass="50261">MDGRIVIVRPDGSGAPALLDDPQRLRFRQPLTPAEAARLSLRPLYEPEPGELDDRCGWYGDSGDWVLLTQVPDSSFGEPMVLVGAGEAVLRAYPVAPGRFVRGDGAELDLVCDEAGGPALRIGGGPGTAMLARDERYRERPITFRAGPDDLAATLVTPAGPGPHPAAVILHGAAGGQRDFCRLLVQPALDAGVAVLLYDRRGTGRSTGTPEFTIFDQATAAEAALDRIAAEPDVDADRLGLIAFSNGGWSAPMVAARRDLAFLVGIGVPGVSMAESELHRRTRVLRDSGVGPETVDAAGEAWRCVFALASAGRPEEAVTTRLAAALDRLRSAADLDRYVVPDYARANPMLSAVPPLAPVDELVPMLVGEADPELGHDPVEDYARVRCPTLHQWGGADTNVPARLSRERIAAALPDPAVATLREYPEAEHLLNVAPSGVQGISAEEAGNGFHRFRFAPGVRDDLRDWLSAVTSR</sequence>
<dbReference type="InterPro" id="IPR000383">
    <property type="entry name" value="Xaa-Pro-like_dom"/>
</dbReference>
<keyword evidence="3" id="KW-1185">Reference proteome</keyword>
<dbReference type="EC" id="3.4.-.-" evidence="2"/>
<dbReference type="Pfam" id="PF02129">
    <property type="entry name" value="Peptidase_S15"/>
    <property type="match status" value="1"/>
</dbReference>
<name>A0ABV6NX16_9ACTN</name>
<dbReference type="PANTHER" id="PTHR43265:SF1">
    <property type="entry name" value="ESTERASE ESTD"/>
    <property type="match status" value="1"/>
</dbReference>